<protein>
    <submittedName>
        <fullName evidence="1">Uncharacterized protein</fullName>
    </submittedName>
</protein>
<dbReference type="RefSeq" id="WP_027879825.1">
    <property type="nucleotide sequence ID" value="NZ_JACHWV010000007.1"/>
</dbReference>
<keyword evidence="2" id="KW-1185">Reference proteome</keyword>
<proteinExistence type="predicted"/>
<dbReference type="EMBL" id="PXOT01000022">
    <property type="protein sequence ID" value="PSG91084.1"/>
    <property type="molecule type" value="Genomic_DNA"/>
</dbReference>
<dbReference type="Proteomes" id="UP000238430">
    <property type="component" value="Unassembled WGS sequence"/>
</dbReference>
<comment type="caution">
    <text evidence="1">The sequence shown here is derived from an EMBL/GenBank/DDBJ whole genome shotgun (WGS) entry which is preliminary data.</text>
</comment>
<evidence type="ECO:0000313" key="2">
    <source>
        <dbReference type="Proteomes" id="UP000238430"/>
    </source>
</evidence>
<accession>A0A2T1NF72</accession>
<dbReference type="AlphaFoldDB" id="A0A2T1NF72"/>
<name>A0A2T1NF72_9FLAO</name>
<dbReference type="OrthoDB" id="1139121at2"/>
<sequence>MKTNKGKLVEWFSAERMHEMSKNWLSDLNFIKDEQLFLEELITNYTQKIISNNDLERAQTATTALYRTKRGNEKLINNLIKHEQELEIIVNGIDELEEENKYKKEHREFTSKISEFFHDYKAVKFEIFSLIKDLMKTDKMKNLIK</sequence>
<organism evidence="1 2">
    <name type="scientific">Mesoflavibacter zeaxanthinifaciens subsp. sabulilitoris</name>
    <dbReference type="NCBI Taxonomy" id="1520893"/>
    <lineage>
        <taxon>Bacteria</taxon>
        <taxon>Pseudomonadati</taxon>
        <taxon>Bacteroidota</taxon>
        <taxon>Flavobacteriia</taxon>
        <taxon>Flavobacteriales</taxon>
        <taxon>Flavobacteriaceae</taxon>
        <taxon>Mesoflavibacter</taxon>
    </lineage>
</organism>
<gene>
    <name evidence="1" type="ORF">C7H61_07480</name>
</gene>
<reference evidence="1 2" key="1">
    <citation type="submission" date="2018-03" db="EMBL/GenBank/DDBJ databases">
        <title>Mesoflavibacter sp. HG37 and Mesoflavibacter sp. HG96 sp.nov., two marine bacteria isolated from seawater of Western Pacific Ocean.</title>
        <authorList>
            <person name="Cheng H."/>
            <person name="Wu Y.-H."/>
            <person name="Guo L.-L."/>
            <person name="Xu X.-W."/>
        </authorList>
    </citation>
    <scope>NUCLEOTIDE SEQUENCE [LARGE SCALE GENOMIC DNA]</scope>
    <source>
        <strain evidence="1 2">KCTC 42117</strain>
    </source>
</reference>
<evidence type="ECO:0000313" key="1">
    <source>
        <dbReference type="EMBL" id="PSG91084.1"/>
    </source>
</evidence>